<dbReference type="NCBIfam" id="TIGR00095">
    <property type="entry name" value="16S rRNA (guanine(966)-N(2))-methyltransferase RsmD"/>
    <property type="match status" value="1"/>
</dbReference>
<dbReference type="EMBL" id="JBCITK010000001">
    <property type="protein sequence ID" value="MEN0643956.1"/>
    <property type="molecule type" value="Genomic_DNA"/>
</dbReference>
<keyword evidence="5" id="KW-1185">Reference proteome</keyword>
<proteinExistence type="predicted"/>
<evidence type="ECO:0000256" key="3">
    <source>
        <dbReference type="SAM" id="MobiDB-lite"/>
    </source>
</evidence>
<name>A0ABU9VJ71_9BACI</name>
<dbReference type="InterPro" id="IPR002052">
    <property type="entry name" value="DNA_methylase_N6_adenine_CS"/>
</dbReference>
<dbReference type="Pfam" id="PF03602">
    <property type="entry name" value="Cons_hypoth95"/>
    <property type="match status" value="1"/>
</dbReference>
<evidence type="ECO:0000256" key="1">
    <source>
        <dbReference type="ARBA" id="ARBA00022603"/>
    </source>
</evidence>
<evidence type="ECO:0000313" key="5">
    <source>
        <dbReference type="Proteomes" id="UP001418796"/>
    </source>
</evidence>
<feature type="region of interest" description="Disordered" evidence="3">
    <location>
        <begin position="1"/>
        <end position="23"/>
    </location>
</feature>
<sequence>MRIISGNKKGLPLKAVPGKGTRPTTDKVKESIFNMIGPYFDGGNGLDLYAGSGGLGIEGLSRGLNSVIFVDQDKKAIQTIHDNLTFTKLDGMAEVYRTEADRALKAIIKRELSFDTIFLDPPYAKQTLTRQLEIIDEHSLLTSTGVIVVEHASSVKLPSQSGRLIVQRIEQYGDTTITIWANRSESEGGTL</sequence>
<evidence type="ECO:0000256" key="2">
    <source>
        <dbReference type="ARBA" id="ARBA00022679"/>
    </source>
</evidence>
<dbReference type="RefSeq" id="WP_343130751.1">
    <property type="nucleotide sequence ID" value="NZ_JBCITK010000001.1"/>
</dbReference>
<dbReference type="EC" id="2.1.1.171" evidence="4"/>
<keyword evidence="2 4" id="KW-0808">Transferase</keyword>
<dbReference type="Proteomes" id="UP001418796">
    <property type="component" value="Unassembled WGS sequence"/>
</dbReference>
<dbReference type="Gene3D" id="3.40.50.150">
    <property type="entry name" value="Vaccinia Virus protein VP39"/>
    <property type="match status" value="1"/>
</dbReference>
<dbReference type="SUPFAM" id="SSF53335">
    <property type="entry name" value="S-adenosyl-L-methionine-dependent methyltransferases"/>
    <property type="match status" value="1"/>
</dbReference>
<dbReference type="PANTHER" id="PTHR43542">
    <property type="entry name" value="METHYLTRANSFERASE"/>
    <property type="match status" value="1"/>
</dbReference>
<accession>A0ABU9VJ71</accession>
<dbReference type="InterPro" id="IPR004398">
    <property type="entry name" value="RNA_MeTrfase_RsmD"/>
</dbReference>
<keyword evidence="1 4" id="KW-0489">Methyltransferase</keyword>
<dbReference type="PROSITE" id="PS00092">
    <property type="entry name" value="N6_MTASE"/>
    <property type="match status" value="1"/>
</dbReference>
<dbReference type="CDD" id="cd02440">
    <property type="entry name" value="AdoMet_MTases"/>
    <property type="match status" value="1"/>
</dbReference>
<evidence type="ECO:0000313" key="4">
    <source>
        <dbReference type="EMBL" id="MEN0643956.1"/>
    </source>
</evidence>
<comment type="caution">
    <text evidence="4">The sequence shown here is derived from an EMBL/GenBank/DDBJ whole genome shotgun (WGS) entry which is preliminary data.</text>
</comment>
<dbReference type="PANTHER" id="PTHR43542:SF1">
    <property type="entry name" value="METHYLTRANSFERASE"/>
    <property type="match status" value="1"/>
</dbReference>
<reference evidence="4 5" key="1">
    <citation type="submission" date="2024-03" db="EMBL/GenBank/DDBJ databases">
        <title>Bacilli Hybrid Assemblies.</title>
        <authorList>
            <person name="Kovac J."/>
        </authorList>
    </citation>
    <scope>NUCLEOTIDE SEQUENCE [LARGE SCALE GENOMIC DNA]</scope>
    <source>
        <strain evidence="4 5">FSL R7-0666</strain>
    </source>
</reference>
<dbReference type="PIRSF" id="PIRSF004553">
    <property type="entry name" value="CHP00095"/>
    <property type="match status" value="1"/>
</dbReference>
<dbReference type="InterPro" id="IPR029063">
    <property type="entry name" value="SAM-dependent_MTases_sf"/>
</dbReference>
<dbReference type="GO" id="GO:0052913">
    <property type="term" value="F:16S rRNA (guanine(966)-N(2))-methyltransferase activity"/>
    <property type="evidence" value="ECO:0007669"/>
    <property type="project" value="UniProtKB-EC"/>
</dbReference>
<gene>
    <name evidence="4" type="primary">rsmD</name>
    <name evidence="4" type="ORF">MKY91_12410</name>
</gene>
<organism evidence="4 5">
    <name type="scientific">Alkalicoccobacillus gibsonii</name>
    <dbReference type="NCBI Taxonomy" id="79881"/>
    <lineage>
        <taxon>Bacteria</taxon>
        <taxon>Bacillati</taxon>
        <taxon>Bacillota</taxon>
        <taxon>Bacilli</taxon>
        <taxon>Bacillales</taxon>
        <taxon>Bacillaceae</taxon>
        <taxon>Alkalicoccobacillus</taxon>
    </lineage>
</organism>
<protein>
    <submittedName>
        <fullName evidence="4">16S rRNA (Guanine(966)-N(2))-methyltransferase RsmD</fullName>
        <ecNumber evidence="4">2.1.1.171</ecNumber>
    </submittedName>
</protein>